<accession>A0ABN8YJI1</accession>
<keyword evidence="2" id="KW-1185">Reference proteome</keyword>
<gene>
    <name evidence="1" type="ORF">MRATA1EN1_LOCUS10555</name>
</gene>
<evidence type="ECO:0000313" key="1">
    <source>
        <dbReference type="EMBL" id="CAI9161593.1"/>
    </source>
</evidence>
<sequence>MVFCKDRPLARETTVLTLSLIFCVLSGLFPHHTNNSNHLRVLGSFCPSHSPVVCRGELLKWPLLGLALCPDIKMTKTAPDLSLTHSPVGDQIVTEQSGSGLVWEKRRGVRARRGDAQGPGGPNWRLSALDLPWRVMEF</sequence>
<name>A0ABN8YJI1_RANTA</name>
<dbReference type="Proteomes" id="UP001176941">
    <property type="component" value="Chromosome 20"/>
</dbReference>
<dbReference type="EMBL" id="OX459956">
    <property type="protein sequence ID" value="CAI9161593.1"/>
    <property type="molecule type" value="Genomic_DNA"/>
</dbReference>
<evidence type="ECO:0000313" key="2">
    <source>
        <dbReference type="Proteomes" id="UP001176941"/>
    </source>
</evidence>
<proteinExistence type="predicted"/>
<protein>
    <submittedName>
        <fullName evidence="1">Uncharacterized protein</fullName>
    </submittedName>
</protein>
<reference evidence="1" key="1">
    <citation type="submission" date="2023-04" db="EMBL/GenBank/DDBJ databases">
        <authorList>
            <consortium name="ELIXIR-Norway"/>
        </authorList>
    </citation>
    <scope>NUCLEOTIDE SEQUENCE [LARGE SCALE GENOMIC DNA]</scope>
</reference>
<organism evidence="1 2">
    <name type="scientific">Rangifer tarandus platyrhynchus</name>
    <name type="common">Svalbard reindeer</name>
    <dbReference type="NCBI Taxonomy" id="3082113"/>
    <lineage>
        <taxon>Eukaryota</taxon>
        <taxon>Metazoa</taxon>
        <taxon>Chordata</taxon>
        <taxon>Craniata</taxon>
        <taxon>Vertebrata</taxon>
        <taxon>Euteleostomi</taxon>
        <taxon>Mammalia</taxon>
        <taxon>Eutheria</taxon>
        <taxon>Laurasiatheria</taxon>
        <taxon>Artiodactyla</taxon>
        <taxon>Ruminantia</taxon>
        <taxon>Pecora</taxon>
        <taxon>Cervidae</taxon>
        <taxon>Odocoileinae</taxon>
        <taxon>Rangifer</taxon>
    </lineage>
</organism>